<organism evidence="2 3">
    <name type="scientific">Penicillium flavigenum</name>
    <dbReference type="NCBI Taxonomy" id="254877"/>
    <lineage>
        <taxon>Eukaryota</taxon>
        <taxon>Fungi</taxon>
        <taxon>Dikarya</taxon>
        <taxon>Ascomycota</taxon>
        <taxon>Pezizomycotina</taxon>
        <taxon>Eurotiomycetes</taxon>
        <taxon>Eurotiomycetidae</taxon>
        <taxon>Eurotiales</taxon>
        <taxon>Aspergillaceae</taxon>
        <taxon>Penicillium</taxon>
    </lineage>
</organism>
<evidence type="ECO:0000256" key="1">
    <source>
        <dbReference type="SAM" id="MobiDB-lite"/>
    </source>
</evidence>
<dbReference type="AlphaFoldDB" id="A0A1V6T3E2"/>
<dbReference type="EMBL" id="MLQL01000015">
    <property type="protein sequence ID" value="OQE20905.1"/>
    <property type="molecule type" value="Genomic_DNA"/>
</dbReference>
<evidence type="ECO:0000313" key="2">
    <source>
        <dbReference type="EMBL" id="OQE20905.1"/>
    </source>
</evidence>
<reference evidence="3" key="1">
    <citation type="journal article" date="2017" name="Nat. Microbiol.">
        <title>Global analysis of biosynthetic gene clusters reveals vast potential of secondary metabolite production in Penicillium species.</title>
        <authorList>
            <person name="Nielsen J.C."/>
            <person name="Grijseels S."/>
            <person name="Prigent S."/>
            <person name="Ji B."/>
            <person name="Dainat J."/>
            <person name="Nielsen K.F."/>
            <person name="Frisvad J.C."/>
            <person name="Workman M."/>
            <person name="Nielsen J."/>
        </authorList>
    </citation>
    <scope>NUCLEOTIDE SEQUENCE [LARGE SCALE GENOMIC DNA]</scope>
    <source>
        <strain evidence="3">IBT 14082</strain>
    </source>
</reference>
<dbReference type="Proteomes" id="UP000191342">
    <property type="component" value="Unassembled WGS sequence"/>
</dbReference>
<protein>
    <submittedName>
        <fullName evidence="2">Uncharacterized protein</fullName>
    </submittedName>
</protein>
<gene>
    <name evidence="2" type="ORF">PENFLA_c015G04340</name>
</gene>
<accession>A0A1V6T3E2</accession>
<keyword evidence="3" id="KW-1185">Reference proteome</keyword>
<name>A0A1V6T3E2_9EURO</name>
<feature type="region of interest" description="Disordered" evidence="1">
    <location>
        <begin position="1"/>
        <end position="50"/>
    </location>
</feature>
<sequence>MHEYPEVVCVGIPNTSDPTPRTADSPEPANAAKTPVKVETAPGLPPPARIETTETHRAHLIEAKLDAMGVYEPSGTVIAKDIIDLGDTVEAMEVLNATWSKPVNMASKAASNRP</sequence>
<evidence type="ECO:0000313" key="3">
    <source>
        <dbReference type="Proteomes" id="UP000191342"/>
    </source>
</evidence>
<proteinExistence type="predicted"/>
<comment type="caution">
    <text evidence="2">The sequence shown here is derived from an EMBL/GenBank/DDBJ whole genome shotgun (WGS) entry which is preliminary data.</text>
</comment>